<evidence type="ECO:0000256" key="4">
    <source>
        <dbReference type="ARBA" id="ARBA00022475"/>
    </source>
</evidence>
<feature type="transmembrane region" description="Helical" evidence="8">
    <location>
        <begin position="441"/>
        <end position="464"/>
    </location>
</feature>
<keyword evidence="3" id="KW-0813">Transport</keyword>
<evidence type="ECO:0000256" key="3">
    <source>
        <dbReference type="ARBA" id="ARBA00022448"/>
    </source>
</evidence>
<keyword evidence="4" id="KW-1003">Cell membrane</keyword>
<proteinExistence type="inferred from homology"/>
<dbReference type="GO" id="GO:0005886">
    <property type="term" value="C:plasma membrane"/>
    <property type="evidence" value="ECO:0007669"/>
    <property type="project" value="UniProtKB-SubCell"/>
</dbReference>
<protein>
    <submittedName>
        <fullName evidence="10">Permease</fullName>
    </submittedName>
</protein>
<feature type="transmembrane region" description="Helical" evidence="8">
    <location>
        <begin position="299"/>
        <end position="316"/>
    </location>
</feature>
<name>Q9P9D5_9ARCH</name>
<evidence type="ECO:0000256" key="8">
    <source>
        <dbReference type="SAM" id="Phobius"/>
    </source>
</evidence>
<dbReference type="EMBL" id="AF268611">
    <property type="protein sequence ID" value="AAF97184.1"/>
    <property type="molecule type" value="Genomic_DNA"/>
</dbReference>
<sequence length="573" mass="61935">MGGNILFSKRHPAQLIALISLLFVGTMQFIRSSHAAGGGDGIDLTVTIRDGFENQAVYVGLGILLFVYALIITEVVHRTLAATLGGLLAVIALNHYSVEEALSLKAVTTMIDWETIGLLLGMMVMVGIISHTGVFEWFAVQAYKKSGGEIWTLVVILCSVTAVLSAFLDNVTTMLLLTPVTIKIAQVLDLKPIPILISEVLFSNIGGAATMIGDPPNIMIGSAMSPDAISGNKDPNIANLASDGVTFNDFITEMAPGILMTIVPSFMLIRWLYKDEFSGRRDRDITELERQYAIKDIKGLKVSGAILTLVILGFFLHPVIHLAVSWVALSGALVMLLATNRHELEEPLEHVEWTTLLFFAGLFVLVHSLQYMGVIDYIGEYVEKAIKFFPDDYRLAAAILIILWVSAIASAFIDNIPYTATMIPIVLSLAFELNLPLNPLIWALAFGACLGGNGTLIGASANVVTAGMSEEAGYPISFNEFFRAGFPVMLLSTFIVSFYMILVYVVGGEDGALTWKIVLVGISLLGIIAQYSRGRAKGKSPAEALVDDDFDEIVSTIKSVVIKTGSKGSESEE</sequence>
<dbReference type="InterPro" id="IPR000802">
    <property type="entry name" value="Arsenical_pump_ArsB"/>
</dbReference>
<dbReference type="PANTHER" id="PTHR43568:SF1">
    <property type="entry name" value="P PROTEIN"/>
    <property type="match status" value="1"/>
</dbReference>
<keyword evidence="7 8" id="KW-0472">Membrane</keyword>
<accession>Q9P9D5</accession>
<comment type="similarity">
    <text evidence="2">Belongs to the CitM (TC 2.A.11) transporter family.</text>
</comment>
<dbReference type="PRINTS" id="PR00758">
    <property type="entry name" value="ARSENICPUMP"/>
</dbReference>
<dbReference type="PANTHER" id="PTHR43568">
    <property type="entry name" value="P PROTEIN"/>
    <property type="match status" value="1"/>
</dbReference>
<keyword evidence="5 8" id="KW-0812">Transmembrane</keyword>
<feature type="transmembrane region" description="Helical" evidence="8">
    <location>
        <begin position="150"/>
        <end position="168"/>
    </location>
</feature>
<feature type="domain" description="Citrate transporter-like" evidence="9">
    <location>
        <begin position="68"/>
        <end position="447"/>
    </location>
</feature>
<evidence type="ECO:0000256" key="2">
    <source>
        <dbReference type="ARBA" id="ARBA00009843"/>
    </source>
</evidence>
<keyword evidence="6 8" id="KW-1133">Transmembrane helix</keyword>
<feature type="transmembrane region" description="Helical" evidence="8">
    <location>
        <begin position="513"/>
        <end position="531"/>
    </location>
</feature>
<feature type="transmembrane region" description="Helical" evidence="8">
    <location>
        <begin position="79"/>
        <end position="96"/>
    </location>
</feature>
<feature type="transmembrane region" description="Helical" evidence="8">
    <location>
        <begin position="55"/>
        <end position="72"/>
    </location>
</feature>
<reference evidence="10" key="1">
    <citation type="journal article" date="2000" name="Environ. Microbiol.">
        <title>Construction and analysis of bacterial artificial chromosome libraries from a marine microbial assemblage.</title>
        <authorList>
            <person name="Beja O."/>
            <person name="Suzuki M.T."/>
            <person name="Koonin E.V."/>
            <person name="Aravind L."/>
            <person name="Hadd A."/>
            <person name="Nguyen L.P."/>
            <person name="Villacorta R."/>
            <person name="Amjadi M."/>
            <person name="Garrigues C."/>
            <person name="Jovanovich S.B."/>
            <person name="Feldman R.A."/>
            <person name="Delong E.F."/>
        </authorList>
    </citation>
    <scope>NUCLEOTIDE SEQUENCE</scope>
</reference>
<dbReference type="InterPro" id="IPR051475">
    <property type="entry name" value="Diverse_Ion_Transporter"/>
</dbReference>
<feature type="transmembrane region" description="Helical" evidence="8">
    <location>
        <begin position="393"/>
        <end position="413"/>
    </location>
</feature>
<feature type="transmembrane region" description="Helical" evidence="8">
    <location>
        <begin position="116"/>
        <end position="138"/>
    </location>
</feature>
<dbReference type="InterPro" id="IPR004680">
    <property type="entry name" value="Cit_transptr-like_dom"/>
</dbReference>
<feature type="transmembrane region" description="Helical" evidence="8">
    <location>
        <begin position="351"/>
        <end position="373"/>
    </location>
</feature>
<dbReference type="Pfam" id="PF03600">
    <property type="entry name" value="CitMHS"/>
    <property type="match status" value="1"/>
</dbReference>
<evidence type="ECO:0000313" key="10">
    <source>
        <dbReference type="EMBL" id="AAF97184.1"/>
    </source>
</evidence>
<evidence type="ECO:0000256" key="1">
    <source>
        <dbReference type="ARBA" id="ARBA00004651"/>
    </source>
</evidence>
<comment type="subcellular location">
    <subcellularLocation>
        <location evidence="1">Cell membrane</location>
        <topology evidence="1">Multi-pass membrane protein</topology>
    </subcellularLocation>
</comment>
<feature type="transmembrane region" description="Helical" evidence="8">
    <location>
        <begin position="254"/>
        <end position="273"/>
    </location>
</feature>
<dbReference type="CDD" id="cd01116">
    <property type="entry name" value="P_permease"/>
    <property type="match status" value="1"/>
</dbReference>
<evidence type="ECO:0000256" key="7">
    <source>
        <dbReference type="ARBA" id="ARBA00023136"/>
    </source>
</evidence>
<evidence type="ECO:0000259" key="9">
    <source>
        <dbReference type="Pfam" id="PF03600"/>
    </source>
</evidence>
<dbReference type="GO" id="GO:0015105">
    <property type="term" value="F:arsenite transmembrane transporter activity"/>
    <property type="evidence" value="ECO:0007669"/>
    <property type="project" value="InterPro"/>
</dbReference>
<evidence type="ECO:0000256" key="5">
    <source>
        <dbReference type="ARBA" id="ARBA00022692"/>
    </source>
</evidence>
<feature type="transmembrane region" description="Helical" evidence="8">
    <location>
        <begin position="484"/>
        <end position="507"/>
    </location>
</feature>
<evidence type="ECO:0000256" key="6">
    <source>
        <dbReference type="ARBA" id="ARBA00022989"/>
    </source>
</evidence>
<dbReference type="AlphaFoldDB" id="Q9P9D5"/>
<organism evidence="10">
    <name type="scientific">uncultured marine group II euryarchaeote 37F11</name>
    <dbReference type="NCBI Taxonomy" id="133822"/>
    <lineage>
        <taxon>Archaea</taxon>
        <taxon>Methanobacteriati</taxon>
        <taxon>Thermoplasmatota</taxon>
        <taxon>Candidatus Poseidoniia</taxon>
        <taxon>Candidatus Poseidoniales</taxon>
        <taxon>environmental samples</taxon>
    </lineage>
</organism>